<dbReference type="InterPro" id="IPR009027">
    <property type="entry name" value="Ribosomal_bL9/RNase_H1_N"/>
</dbReference>
<evidence type="ECO:0000313" key="13">
    <source>
        <dbReference type="Proteomes" id="UP001310594"/>
    </source>
</evidence>
<dbReference type="GO" id="GO:0046872">
    <property type="term" value="F:metal ion binding"/>
    <property type="evidence" value="ECO:0007669"/>
    <property type="project" value="UniProtKB-KW"/>
</dbReference>
<dbReference type="FunFam" id="3.40.970.10:FF:000001">
    <property type="entry name" value="Ribonuclease H1"/>
    <property type="match status" value="1"/>
</dbReference>
<dbReference type="EC" id="3.1.26.4" evidence="4"/>
<dbReference type="InterPro" id="IPR011320">
    <property type="entry name" value="RNase_H1_N"/>
</dbReference>
<evidence type="ECO:0000256" key="10">
    <source>
        <dbReference type="SAM" id="MobiDB-lite"/>
    </source>
</evidence>
<dbReference type="AlphaFoldDB" id="A0AAN7W872"/>
<dbReference type="InterPro" id="IPR037056">
    <property type="entry name" value="RNase_H1_N_sf"/>
</dbReference>
<comment type="caution">
    <text evidence="12">The sequence shown here is derived from an EMBL/GenBank/DDBJ whole genome shotgun (WGS) entry which is preliminary data.</text>
</comment>
<dbReference type="InterPro" id="IPR050092">
    <property type="entry name" value="RNase_H"/>
</dbReference>
<evidence type="ECO:0000256" key="5">
    <source>
        <dbReference type="ARBA" id="ARBA00022722"/>
    </source>
</evidence>
<protein>
    <recommendedName>
        <fullName evidence="4">ribonuclease H</fullName>
        <ecNumber evidence="4">3.1.26.4</ecNumber>
    </recommendedName>
</protein>
<keyword evidence="6" id="KW-0479">Metal-binding</keyword>
<gene>
    <name evidence="12" type="ORF">LTR97_003798</name>
</gene>
<evidence type="ECO:0000256" key="9">
    <source>
        <dbReference type="ARBA" id="ARBA00022842"/>
    </source>
</evidence>
<evidence type="ECO:0000256" key="8">
    <source>
        <dbReference type="ARBA" id="ARBA00022801"/>
    </source>
</evidence>
<keyword evidence="7" id="KW-0255">Endonuclease</keyword>
<feature type="domain" description="RNase H type-1" evidence="11">
    <location>
        <begin position="260"/>
        <end position="443"/>
    </location>
</feature>
<dbReference type="PANTHER" id="PTHR10642">
    <property type="entry name" value="RIBONUCLEASE H1"/>
    <property type="match status" value="1"/>
</dbReference>
<dbReference type="InterPro" id="IPR012337">
    <property type="entry name" value="RNaseH-like_sf"/>
</dbReference>
<dbReference type="Pfam" id="PF00075">
    <property type="entry name" value="RNase_H"/>
    <property type="match status" value="1"/>
</dbReference>
<evidence type="ECO:0000256" key="7">
    <source>
        <dbReference type="ARBA" id="ARBA00022759"/>
    </source>
</evidence>
<dbReference type="InterPro" id="IPR002156">
    <property type="entry name" value="RNaseH_domain"/>
</dbReference>
<sequence length="455" mass="50079">MGSITQPGSMEGVEMASGFTSVNTPYTPVVAAPPALAPPSTGAKRKRDAQLKFYAVKVGKTPGIYHTWAECLDQVKGFPKSVFKSFTSLTDAQAFVAGETDLASGTAGSGKNSNPQKWYGVQCGRMPGVYTVWDDVLNQIRGWKGPKHKVFKSRIEAELFVKEGTQYHQQVHGMNGDAMESIETNETPRKRAKITIKPEPGLYEHQPIEYAPGEAPLNGAEDDFDNNITLDRDSANASSLRYKTDSERSRTTYTVARPVRLAPIRIYTDGSSLANGRAEAVGGVGVYFGPGNKLNISEGLPGSKQTNQRAELTAVLRALEVSPKDRRLEILTDSKYSIQCCTEWFRKWRSNNWINAAGKAVENKDLVSKIIDNLEERYRMISHRQQAFDEADEAEEYEVEVNDVAVRGHWDRGPAGVKFIWVKGHAKDVGNEAADGLATAGARDAKEIIEAVEDF</sequence>
<evidence type="ECO:0000256" key="3">
    <source>
        <dbReference type="ARBA" id="ARBA00005300"/>
    </source>
</evidence>
<dbReference type="GO" id="GO:0003676">
    <property type="term" value="F:nucleic acid binding"/>
    <property type="evidence" value="ECO:0007669"/>
    <property type="project" value="InterPro"/>
</dbReference>
<comment type="cofactor">
    <cofactor evidence="2">
        <name>Mg(2+)</name>
        <dbReference type="ChEBI" id="CHEBI:18420"/>
    </cofactor>
</comment>
<feature type="region of interest" description="Disordered" evidence="10">
    <location>
        <begin position="211"/>
        <end position="232"/>
    </location>
</feature>
<dbReference type="SUPFAM" id="SSF53098">
    <property type="entry name" value="Ribonuclease H-like"/>
    <property type="match status" value="1"/>
</dbReference>
<evidence type="ECO:0000256" key="1">
    <source>
        <dbReference type="ARBA" id="ARBA00000077"/>
    </source>
</evidence>
<keyword evidence="5" id="KW-0540">Nuclease</keyword>
<evidence type="ECO:0000256" key="4">
    <source>
        <dbReference type="ARBA" id="ARBA00012180"/>
    </source>
</evidence>
<reference evidence="12" key="1">
    <citation type="submission" date="2023-08" db="EMBL/GenBank/DDBJ databases">
        <title>Black Yeasts Isolated from many extreme environments.</title>
        <authorList>
            <person name="Coleine C."/>
            <person name="Stajich J.E."/>
            <person name="Selbmann L."/>
        </authorList>
    </citation>
    <scope>NUCLEOTIDE SEQUENCE</scope>
    <source>
        <strain evidence="12">CCFEE 5810</strain>
    </source>
</reference>
<dbReference type="Proteomes" id="UP001310594">
    <property type="component" value="Unassembled WGS sequence"/>
</dbReference>
<dbReference type="PROSITE" id="PS50879">
    <property type="entry name" value="RNASE_H_1"/>
    <property type="match status" value="1"/>
</dbReference>
<comment type="similarity">
    <text evidence="3">Belongs to the RNase H family.</text>
</comment>
<dbReference type="PANTHER" id="PTHR10642:SF26">
    <property type="entry name" value="RIBONUCLEASE H1"/>
    <property type="match status" value="1"/>
</dbReference>
<dbReference type="Gene3D" id="3.30.420.10">
    <property type="entry name" value="Ribonuclease H-like superfamily/Ribonuclease H"/>
    <property type="match status" value="1"/>
</dbReference>
<evidence type="ECO:0000256" key="6">
    <source>
        <dbReference type="ARBA" id="ARBA00022723"/>
    </source>
</evidence>
<evidence type="ECO:0000313" key="12">
    <source>
        <dbReference type="EMBL" id="KAK5702852.1"/>
    </source>
</evidence>
<dbReference type="InterPro" id="IPR036397">
    <property type="entry name" value="RNaseH_sf"/>
</dbReference>
<keyword evidence="9" id="KW-0460">Magnesium</keyword>
<keyword evidence="8" id="KW-0378">Hydrolase</keyword>
<comment type="catalytic activity">
    <reaction evidence="1">
        <text>Endonucleolytic cleavage to 5'-phosphomonoester.</text>
        <dbReference type="EC" id="3.1.26.4"/>
    </reaction>
</comment>
<dbReference type="Gene3D" id="3.40.970.10">
    <property type="entry name" value="Ribonuclease H1, N-terminal domain"/>
    <property type="match status" value="2"/>
</dbReference>
<evidence type="ECO:0000259" key="11">
    <source>
        <dbReference type="PROSITE" id="PS50879"/>
    </source>
</evidence>
<dbReference type="Pfam" id="PF01693">
    <property type="entry name" value="Cauli_VI"/>
    <property type="match status" value="2"/>
</dbReference>
<dbReference type="SUPFAM" id="SSF55658">
    <property type="entry name" value="L9 N-domain-like"/>
    <property type="match status" value="2"/>
</dbReference>
<evidence type="ECO:0000256" key="2">
    <source>
        <dbReference type="ARBA" id="ARBA00001946"/>
    </source>
</evidence>
<accession>A0AAN7W872</accession>
<dbReference type="GO" id="GO:0043137">
    <property type="term" value="P:DNA replication, removal of RNA primer"/>
    <property type="evidence" value="ECO:0007669"/>
    <property type="project" value="TreeGrafter"/>
</dbReference>
<name>A0AAN7W872_9PEZI</name>
<dbReference type="CDD" id="cd09280">
    <property type="entry name" value="RNase_HI_eukaryote_like"/>
    <property type="match status" value="1"/>
</dbReference>
<dbReference type="GO" id="GO:0004523">
    <property type="term" value="F:RNA-DNA hybrid ribonuclease activity"/>
    <property type="evidence" value="ECO:0007669"/>
    <property type="project" value="UniProtKB-EC"/>
</dbReference>
<dbReference type="EMBL" id="JAVRQU010000005">
    <property type="protein sequence ID" value="KAK5702852.1"/>
    <property type="molecule type" value="Genomic_DNA"/>
</dbReference>
<proteinExistence type="inferred from homology"/>
<organism evidence="12 13">
    <name type="scientific">Elasticomyces elasticus</name>
    <dbReference type="NCBI Taxonomy" id="574655"/>
    <lineage>
        <taxon>Eukaryota</taxon>
        <taxon>Fungi</taxon>
        <taxon>Dikarya</taxon>
        <taxon>Ascomycota</taxon>
        <taxon>Pezizomycotina</taxon>
        <taxon>Dothideomycetes</taxon>
        <taxon>Dothideomycetidae</taxon>
        <taxon>Mycosphaerellales</taxon>
        <taxon>Teratosphaeriaceae</taxon>
        <taxon>Elasticomyces</taxon>
    </lineage>
</organism>